<dbReference type="InterPro" id="IPR050925">
    <property type="entry name" value="Rhomboid_protease_S54"/>
</dbReference>
<comment type="caution">
    <text evidence="10">The sequence shown here is derived from an EMBL/GenBank/DDBJ whole genome shotgun (WGS) entry which is preliminary data.</text>
</comment>
<dbReference type="GO" id="GO:0006508">
    <property type="term" value="P:proteolysis"/>
    <property type="evidence" value="ECO:0007669"/>
    <property type="project" value="UniProtKB-KW"/>
</dbReference>
<feature type="transmembrane region" description="Helical" evidence="7">
    <location>
        <begin position="177"/>
        <end position="198"/>
    </location>
</feature>
<keyword evidence="10" id="KW-0645">Protease</keyword>
<dbReference type="GO" id="GO:0004252">
    <property type="term" value="F:serine-type endopeptidase activity"/>
    <property type="evidence" value="ECO:0007669"/>
    <property type="project" value="InterPro"/>
</dbReference>
<dbReference type="InterPro" id="IPR046483">
    <property type="entry name" value="DUF6576"/>
</dbReference>
<evidence type="ECO:0000313" key="10">
    <source>
        <dbReference type="EMBL" id="MDI6450583.1"/>
    </source>
</evidence>
<comment type="subcellular location">
    <subcellularLocation>
        <location evidence="1">Membrane</location>
        <topology evidence="1">Multi-pass membrane protein</topology>
    </subcellularLocation>
</comment>
<dbReference type="RefSeq" id="WP_349245993.1">
    <property type="nucleotide sequence ID" value="NZ_JASCXX010000022.1"/>
</dbReference>
<feature type="transmembrane region" description="Helical" evidence="7">
    <location>
        <begin position="96"/>
        <end position="114"/>
    </location>
</feature>
<feature type="transmembrane region" description="Helical" evidence="7">
    <location>
        <begin position="40"/>
        <end position="58"/>
    </location>
</feature>
<feature type="domain" description="Peptidase S54 rhomboid" evidence="8">
    <location>
        <begin position="81"/>
        <end position="226"/>
    </location>
</feature>
<feature type="domain" description="DUF6576" evidence="9">
    <location>
        <begin position="246"/>
        <end position="280"/>
    </location>
</feature>
<keyword evidence="11" id="KW-1185">Reference proteome</keyword>
<gene>
    <name evidence="10" type="ORF">QJ522_16115</name>
</gene>
<keyword evidence="5 7" id="KW-1133">Transmembrane helix</keyword>
<dbReference type="SUPFAM" id="SSF144091">
    <property type="entry name" value="Rhomboid-like"/>
    <property type="match status" value="1"/>
</dbReference>
<feature type="transmembrane region" description="Helical" evidence="7">
    <location>
        <begin position="126"/>
        <end position="147"/>
    </location>
</feature>
<evidence type="ECO:0000313" key="11">
    <source>
        <dbReference type="Proteomes" id="UP001431776"/>
    </source>
</evidence>
<keyword evidence="4 10" id="KW-0378">Hydrolase</keyword>
<evidence type="ECO:0000256" key="3">
    <source>
        <dbReference type="ARBA" id="ARBA00022692"/>
    </source>
</evidence>
<evidence type="ECO:0000259" key="9">
    <source>
        <dbReference type="Pfam" id="PF20216"/>
    </source>
</evidence>
<keyword evidence="3 7" id="KW-0812">Transmembrane</keyword>
<evidence type="ECO:0000256" key="1">
    <source>
        <dbReference type="ARBA" id="ARBA00004141"/>
    </source>
</evidence>
<keyword evidence="6 7" id="KW-0472">Membrane</keyword>
<evidence type="ECO:0000256" key="4">
    <source>
        <dbReference type="ARBA" id="ARBA00022801"/>
    </source>
</evidence>
<proteinExistence type="inferred from homology"/>
<evidence type="ECO:0000256" key="5">
    <source>
        <dbReference type="ARBA" id="ARBA00022989"/>
    </source>
</evidence>
<dbReference type="InterPro" id="IPR035952">
    <property type="entry name" value="Rhomboid-like_sf"/>
</dbReference>
<comment type="similarity">
    <text evidence="2">Belongs to the peptidase S54 family.</text>
</comment>
<dbReference type="EMBL" id="JASCXX010000022">
    <property type="protein sequence ID" value="MDI6450583.1"/>
    <property type="molecule type" value="Genomic_DNA"/>
</dbReference>
<dbReference type="Gene3D" id="1.20.1540.10">
    <property type="entry name" value="Rhomboid-like"/>
    <property type="match status" value="1"/>
</dbReference>
<evidence type="ECO:0000256" key="2">
    <source>
        <dbReference type="ARBA" id="ARBA00009045"/>
    </source>
</evidence>
<evidence type="ECO:0000256" key="6">
    <source>
        <dbReference type="ARBA" id="ARBA00023136"/>
    </source>
</evidence>
<dbReference type="EC" id="3.4.21.-" evidence="10"/>
<sequence length="291" mass="32963">MLVRRHLMGLYDRDYTQAGERQEHYGMPQMRFNLPRLMPVVKWLLIANISIFVAGVLFPKLGVALEDWFAVDGGSWSTKLQFWRLVTYQFLHSRSGALHIFFNMLALFFLGPPLERHWGSRRFLSFYLICGASGGLFYLLLNTIGFLTPVPMIGASGSVLGLLAACAILFPHMVIFVFFFPLAIRVAAVVLTFMFFLLVVTRSNNAGGEAAHLAGMAAGAAYVLLMPRLGQFRLKRRAGSWEKSVEQQRLLQVEVDRILAKVHREGLHSLTGKEKKTLKKATQMELRRQKM</sequence>
<dbReference type="PANTHER" id="PTHR43731">
    <property type="entry name" value="RHOMBOID PROTEASE"/>
    <property type="match status" value="1"/>
</dbReference>
<organism evidence="10 11">
    <name type="scientific">Anaerobaca lacustris</name>
    <dbReference type="NCBI Taxonomy" id="3044600"/>
    <lineage>
        <taxon>Bacteria</taxon>
        <taxon>Pseudomonadati</taxon>
        <taxon>Planctomycetota</taxon>
        <taxon>Phycisphaerae</taxon>
        <taxon>Sedimentisphaerales</taxon>
        <taxon>Anaerobacaceae</taxon>
        <taxon>Anaerobaca</taxon>
    </lineage>
</organism>
<feature type="transmembrane region" description="Helical" evidence="7">
    <location>
        <begin position="153"/>
        <end position="170"/>
    </location>
</feature>
<evidence type="ECO:0000256" key="7">
    <source>
        <dbReference type="SAM" id="Phobius"/>
    </source>
</evidence>
<dbReference type="InterPro" id="IPR022764">
    <property type="entry name" value="Peptidase_S54_rhomboid_dom"/>
</dbReference>
<dbReference type="AlphaFoldDB" id="A0AAW6U5Y6"/>
<dbReference type="GO" id="GO:0016020">
    <property type="term" value="C:membrane"/>
    <property type="evidence" value="ECO:0007669"/>
    <property type="project" value="UniProtKB-SubCell"/>
</dbReference>
<feature type="transmembrane region" description="Helical" evidence="7">
    <location>
        <begin position="210"/>
        <end position="227"/>
    </location>
</feature>
<evidence type="ECO:0000259" key="8">
    <source>
        <dbReference type="Pfam" id="PF01694"/>
    </source>
</evidence>
<dbReference type="PANTHER" id="PTHR43731:SF14">
    <property type="entry name" value="PRESENILIN-ASSOCIATED RHOMBOID-LIKE PROTEIN, MITOCHONDRIAL"/>
    <property type="match status" value="1"/>
</dbReference>
<name>A0AAW6U5Y6_9BACT</name>
<protein>
    <submittedName>
        <fullName evidence="10">Rhomboid family intramembrane serine protease</fullName>
        <ecNumber evidence="10">3.4.21.-</ecNumber>
    </submittedName>
</protein>
<dbReference type="Proteomes" id="UP001431776">
    <property type="component" value="Unassembled WGS sequence"/>
</dbReference>
<reference evidence="10" key="1">
    <citation type="submission" date="2023-05" db="EMBL/GenBank/DDBJ databases">
        <title>Anaerotaeda fermentans gen. nov., sp. nov., a novel anaerobic planctomycete of the new family within the order Sedimentisphaerales isolated from Taman Peninsula, Russia.</title>
        <authorList>
            <person name="Khomyakova M.A."/>
            <person name="Merkel A.Y."/>
            <person name="Slobodkin A.I."/>
        </authorList>
    </citation>
    <scope>NUCLEOTIDE SEQUENCE</scope>
    <source>
        <strain evidence="10">M17dextr</strain>
    </source>
</reference>
<dbReference type="Pfam" id="PF01694">
    <property type="entry name" value="Rhomboid"/>
    <property type="match status" value="1"/>
</dbReference>
<dbReference type="Pfam" id="PF20216">
    <property type="entry name" value="DUF6576"/>
    <property type="match status" value="1"/>
</dbReference>
<accession>A0AAW6U5Y6</accession>